<feature type="domain" description="Resolvase/invertase-type recombinase catalytic" evidence="7">
    <location>
        <begin position="35"/>
        <end position="167"/>
    </location>
</feature>
<evidence type="ECO:0000313" key="9">
    <source>
        <dbReference type="Proteomes" id="UP000245252"/>
    </source>
</evidence>
<dbReference type="EMBL" id="QFBC01000007">
    <property type="protein sequence ID" value="PWE54999.1"/>
    <property type="molecule type" value="Genomic_DNA"/>
</dbReference>
<dbReference type="Pfam" id="PF02796">
    <property type="entry name" value="HTH_7"/>
    <property type="match status" value="1"/>
</dbReference>
<comment type="caution">
    <text evidence="8">The sequence shown here is derived from an EMBL/GenBank/DDBJ whole genome shotgun (WGS) entry which is preliminary data.</text>
</comment>
<dbReference type="InterPro" id="IPR050639">
    <property type="entry name" value="SSR_resolvase"/>
</dbReference>
<feature type="active site" description="O-(5'-phospho-DNA)-serine intermediate" evidence="5 6">
    <location>
        <position position="43"/>
    </location>
</feature>
<evidence type="ECO:0000256" key="2">
    <source>
        <dbReference type="ARBA" id="ARBA00022908"/>
    </source>
</evidence>
<accession>A0A2U2DP30</accession>
<dbReference type="CDD" id="cd03768">
    <property type="entry name" value="SR_ResInv"/>
    <property type="match status" value="1"/>
</dbReference>
<evidence type="ECO:0000259" key="7">
    <source>
        <dbReference type="PROSITE" id="PS51736"/>
    </source>
</evidence>
<dbReference type="InterPro" id="IPR006118">
    <property type="entry name" value="Recombinase_CS"/>
</dbReference>
<keyword evidence="9" id="KW-1185">Reference proteome</keyword>
<dbReference type="SUPFAM" id="SSF53041">
    <property type="entry name" value="Resolvase-like"/>
    <property type="match status" value="1"/>
</dbReference>
<comment type="similarity">
    <text evidence="1">Belongs to the site-specific recombinase resolvase family.</text>
</comment>
<name>A0A2U2DP30_9HYPH</name>
<dbReference type="InterPro" id="IPR006119">
    <property type="entry name" value="Resolv_N"/>
</dbReference>
<gene>
    <name evidence="8" type="ORF">DEM27_16210</name>
</gene>
<dbReference type="Gene3D" id="3.40.50.1390">
    <property type="entry name" value="Resolvase, N-terminal catalytic domain"/>
    <property type="match status" value="1"/>
</dbReference>
<dbReference type="GO" id="GO:0003677">
    <property type="term" value="F:DNA binding"/>
    <property type="evidence" value="ECO:0007669"/>
    <property type="project" value="UniProtKB-KW"/>
</dbReference>
<evidence type="ECO:0000256" key="5">
    <source>
        <dbReference type="PIRSR" id="PIRSR606118-50"/>
    </source>
</evidence>
<dbReference type="PROSITE" id="PS00397">
    <property type="entry name" value="RECOMBINASES_1"/>
    <property type="match status" value="1"/>
</dbReference>
<organism evidence="8 9">
    <name type="scientific">Metarhizobium album</name>
    <dbReference type="NCBI Taxonomy" id="2182425"/>
    <lineage>
        <taxon>Bacteria</taxon>
        <taxon>Pseudomonadati</taxon>
        <taxon>Pseudomonadota</taxon>
        <taxon>Alphaproteobacteria</taxon>
        <taxon>Hyphomicrobiales</taxon>
        <taxon>Rhizobiaceae</taxon>
        <taxon>Metarhizobium</taxon>
    </lineage>
</organism>
<dbReference type="SMART" id="SM00857">
    <property type="entry name" value="Resolvase"/>
    <property type="match status" value="1"/>
</dbReference>
<sequence>MMQSFRGGFGRGKKGRFQGIAFGQRKFTRMAGNMRKIGYLRVSTKKQRHDRQTHVLKRLCDELHVETASAASTDRPVYDKVVRKLRSGDELIILDIDRAYRNTRDALNEFHMLSMRGVRMRVINFPIDPNSDEGYYSFVMQSARAELERRMLSRRTKEGLEAARARGKVLGRPRKLNNRQIKEARKRLRTTQTTITALAEEMKVGRGTLSHALNHTA</sequence>
<reference evidence="8 9" key="1">
    <citation type="submission" date="2018-05" db="EMBL/GenBank/DDBJ databases">
        <title>The draft genome of strain NS-104.</title>
        <authorList>
            <person name="Hang P."/>
            <person name="Jiang J."/>
        </authorList>
    </citation>
    <scope>NUCLEOTIDE SEQUENCE [LARGE SCALE GENOMIC DNA]</scope>
    <source>
        <strain evidence="8 9">NS-104</strain>
    </source>
</reference>
<proteinExistence type="inferred from homology"/>
<dbReference type="GO" id="GO:0015074">
    <property type="term" value="P:DNA integration"/>
    <property type="evidence" value="ECO:0007669"/>
    <property type="project" value="UniProtKB-KW"/>
</dbReference>
<dbReference type="GO" id="GO:0000150">
    <property type="term" value="F:DNA strand exchange activity"/>
    <property type="evidence" value="ECO:0007669"/>
    <property type="project" value="InterPro"/>
</dbReference>
<dbReference type="AlphaFoldDB" id="A0A2U2DP30"/>
<evidence type="ECO:0000256" key="4">
    <source>
        <dbReference type="ARBA" id="ARBA00023172"/>
    </source>
</evidence>
<dbReference type="InterPro" id="IPR036162">
    <property type="entry name" value="Resolvase-like_N_sf"/>
</dbReference>
<protein>
    <submittedName>
        <fullName evidence="8">Resolvase</fullName>
    </submittedName>
</protein>
<evidence type="ECO:0000313" key="8">
    <source>
        <dbReference type="EMBL" id="PWE54999.1"/>
    </source>
</evidence>
<keyword evidence="2" id="KW-0229">DNA integration</keyword>
<keyword evidence="3" id="KW-0238">DNA-binding</keyword>
<evidence type="ECO:0000256" key="1">
    <source>
        <dbReference type="ARBA" id="ARBA00009913"/>
    </source>
</evidence>
<dbReference type="InterPro" id="IPR006120">
    <property type="entry name" value="Resolvase_HTH_dom"/>
</dbReference>
<dbReference type="PANTHER" id="PTHR30461">
    <property type="entry name" value="DNA-INVERTASE FROM LAMBDOID PROPHAGE"/>
    <property type="match status" value="1"/>
</dbReference>
<dbReference type="PROSITE" id="PS51736">
    <property type="entry name" value="RECOMBINASES_3"/>
    <property type="match status" value="1"/>
</dbReference>
<dbReference type="OrthoDB" id="9800103at2"/>
<evidence type="ECO:0000256" key="6">
    <source>
        <dbReference type="PROSITE-ProRule" id="PRU10137"/>
    </source>
</evidence>
<dbReference type="PANTHER" id="PTHR30461:SF2">
    <property type="entry name" value="SERINE RECOMBINASE PINE-RELATED"/>
    <property type="match status" value="1"/>
</dbReference>
<dbReference type="Proteomes" id="UP000245252">
    <property type="component" value="Unassembled WGS sequence"/>
</dbReference>
<dbReference type="Pfam" id="PF00239">
    <property type="entry name" value="Resolvase"/>
    <property type="match status" value="1"/>
</dbReference>
<evidence type="ECO:0000256" key="3">
    <source>
        <dbReference type="ARBA" id="ARBA00023125"/>
    </source>
</evidence>
<dbReference type="RefSeq" id="WP_109459297.1">
    <property type="nucleotide sequence ID" value="NZ_QFBC01000007.1"/>
</dbReference>
<keyword evidence="4" id="KW-0233">DNA recombination</keyword>